<evidence type="ECO:0000313" key="4">
    <source>
        <dbReference type="Proteomes" id="UP001176521"/>
    </source>
</evidence>
<dbReference type="InterPro" id="IPR002821">
    <property type="entry name" value="Hydantoinase_A"/>
</dbReference>
<organism evidence="3 4">
    <name type="scientific">Tilletia horrida</name>
    <dbReference type="NCBI Taxonomy" id="155126"/>
    <lineage>
        <taxon>Eukaryota</taxon>
        <taxon>Fungi</taxon>
        <taxon>Dikarya</taxon>
        <taxon>Basidiomycota</taxon>
        <taxon>Ustilaginomycotina</taxon>
        <taxon>Exobasidiomycetes</taxon>
        <taxon>Tilletiales</taxon>
        <taxon>Tilletiaceae</taxon>
        <taxon>Tilletia</taxon>
    </lineage>
</organism>
<evidence type="ECO:0008006" key="5">
    <source>
        <dbReference type="Google" id="ProtNLM"/>
    </source>
</evidence>
<feature type="domain" description="Hydantoinase A/oxoprolinase" evidence="1">
    <location>
        <begin position="277"/>
        <end position="573"/>
    </location>
</feature>
<name>A0AAN6GHS1_9BASI</name>
<protein>
    <recommendedName>
        <fullName evidence="5">5-oxoprolinase</fullName>
    </recommendedName>
</protein>
<dbReference type="InterPro" id="IPR008040">
    <property type="entry name" value="Hydant_A_N"/>
</dbReference>
<feature type="domain" description="Hydantoinase/oxoprolinase N-terminal" evidence="2">
    <location>
        <begin position="9"/>
        <end position="257"/>
    </location>
</feature>
<dbReference type="Pfam" id="PF01968">
    <property type="entry name" value="Hydantoinase_A"/>
    <property type="match status" value="1"/>
</dbReference>
<dbReference type="InterPro" id="IPR045079">
    <property type="entry name" value="Oxoprolinase-like"/>
</dbReference>
<dbReference type="GO" id="GO:0017168">
    <property type="term" value="F:5-oxoprolinase (ATP-hydrolyzing) activity"/>
    <property type="evidence" value="ECO:0007669"/>
    <property type="project" value="TreeGrafter"/>
</dbReference>
<dbReference type="GO" id="GO:0005829">
    <property type="term" value="C:cytosol"/>
    <property type="evidence" value="ECO:0007669"/>
    <property type="project" value="TreeGrafter"/>
</dbReference>
<evidence type="ECO:0000259" key="1">
    <source>
        <dbReference type="Pfam" id="PF01968"/>
    </source>
</evidence>
<gene>
    <name evidence="3" type="ORF">OC842_000305</name>
</gene>
<dbReference type="PANTHER" id="PTHR11365:SF2">
    <property type="entry name" value="5-OXOPROLINASE"/>
    <property type="match status" value="1"/>
</dbReference>
<dbReference type="Pfam" id="PF05378">
    <property type="entry name" value="Hydant_A_N"/>
    <property type="match status" value="1"/>
</dbReference>
<sequence>MTGKNKIQIAIDRGGTFTDCIAHIPGRPESEGGESIVVKLLSHDPANYKDAPREGIRRILESVTGQTIPRGEKIETSLIDYIRLSTTVATNALLERKGEKHALVTTRGFRDIVQIGNQSRPRIFDLSIRKPDVLYSAVIEIDERVTLVGYTSDPKREQHGIKFNDDGRIQRAYSGDDPPPPEVNAEGEEINVERGPEVVQGVSGEAVAILKRPDEGAIRKQLQKLYDDGFRALAIVLLHSFTYPAHELLVEKIAKEVGFTHTSVSSKLMPMIKMVPRGTSTTADAYLTPVLQAYIDGFFSGFDDSLRSGQAGTRVEFMMSDGGLTSVEHFSGLKSIISGPAGGVVGMALTSYDGEVDGRPVIGLDMGGTSTDVSRFAGRYEQVLETTLAGVTIQSPQLDVNTVASGGSSRLFWRNGMFVVGPESASAHPGPACYRKNGPLTITDANLVTGHLAVEMFPKIFGKGENEGLDEEVSRRLFEELRGQIVKETGKEMSVDEVAQGFIRIANETMCRPIRALTEAKGYSASKHILACFGGAGGQHACALARALGMSTVLVHKYSSILSAYGMALADRVFDKSTPASETWGAEGGWARLERKFDELEKEVRAELEKQGFAGDRIKLEKMLNMRYDGTDTALMTLEPEDSNDFEAVFTKQYKQEFGFVLKGKPIIIDDVRVKGIGKSYDSLGESVHAEHKRLLSSSSGGFKVAQTALDKATRRQVYFAERGRVETPIVRLKDVQVGEKIEGPAICIDETQTILIEPGCEAHITSTSVWIEVK</sequence>
<evidence type="ECO:0000259" key="2">
    <source>
        <dbReference type="Pfam" id="PF05378"/>
    </source>
</evidence>
<dbReference type="EMBL" id="JAPDMQ010000008">
    <property type="protein sequence ID" value="KAK0540737.1"/>
    <property type="molecule type" value="Genomic_DNA"/>
</dbReference>
<dbReference type="Proteomes" id="UP001176521">
    <property type="component" value="Unassembled WGS sequence"/>
</dbReference>
<comment type="caution">
    <text evidence="3">The sequence shown here is derived from an EMBL/GenBank/DDBJ whole genome shotgun (WGS) entry which is preliminary data.</text>
</comment>
<evidence type="ECO:0000313" key="3">
    <source>
        <dbReference type="EMBL" id="KAK0540737.1"/>
    </source>
</evidence>
<dbReference type="GO" id="GO:0006749">
    <property type="term" value="P:glutathione metabolic process"/>
    <property type="evidence" value="ECO:0007669"/>
    <property type="project" value="TreeGrafter"/>
</dbReference>
<dbReference type="AlphaFoldDB" id="A0AAN6GHS1"/>
<reference evidence="3" key="1">
    <citation type="journal article" date="2023" name="PhytoFront">
        <title>Draft Genome Resources of Seven Strains of Tilletia horrida, Causal Agent of Kernel Smut of Rice.</title>
        <authorList>
            <person name="Khanal S."/>
            <person name="Antony Babu S."/>
            <person name="Zhou X.G."/>
        </authorList>
    </citation>
    <scope>NUCLEOTIDE SEQUENCE</scope>
    <source>
        <strain evidence="3">TX3</strain>
    </source>
</reference>
<accession>A0AAN6GHS1</accession>
<dbReference type="PANTHER" id="PTHR11365">
    <property type="entry name" value="5-OXOPROLINASE RELATED"/>
    <property type="match status" value="1"/>
</dbReference>
<proteinExistence type="predicted"/>
<keyword evidence="4" id="KW-1185">Reference proteome</keyword>